<dbReference type="SUPFAM" id="SSF55729">
    <property type="entry name" value="Acyl-CoA N-acyltransferases (Nat)"/>
    <property type="match status" value="1"/>
</dbReference>
<dbReference type="PROSITE" id="PS51186">
    <property type="entry name" value="GNAT"/>
    <property type="match status" value="1"/>
</dbReference>
<keyword evidence="1" id="KW-0808">Transferase</keyword>
<reference evidence="4" key="1">
    <citation type="submission" date="2020-05" db="EMBL/GenBank/DDBJ databases">
        <title>Phylogenomic resolution of chytrid fungi.</title>
        <authorList>
            <person name="Stajich J.E."/>
            <person name="Amses K."/>
            <person name="Simmons R."/>
            <person name="Seto K."/>
            <person name="Myers J."/>
            <person name="Bonds A."/>
            <person name="Quandt C.A."/>
            <person name="Barry K."/>
            <person name="Liu P."/>
            <person name="Grigoriev I."/>
            <person name="Longcore J.E."/>
            <person name="James T.Y."/>
        </authorList>
    </citation>
    <scope>NUCLEOTIDE SEQUENCE</scope>
    <source>
        <strain evidence="4">JEL0513</strain>
    </source>
</reference>
<accession>A0AAD5SRN5</accession>
<proteinExistence type="predicted"/>
<dbReference type="EMBL" id="JADGJH010003517">
    <property type="protein sequence ID" value="KAJ3090410.1"/>
    <property type="molecule type" value="Genomic_DNA"/>
</dbReference>
<sequence>MIVVPATVDHWSILSDLAKQTFTDTFGHLYSSVDLAAHQAEKYTQSALTDQLSSDLVFFLCSDDDTTAKAPVGFCHLKPNERNIELMPIDEFPDPCWELYRFYLTADSQGKGGGSFLMRFVIDLLRKQGVQSLWLSVWSENYTAQRFYEKFGI</sequence>
<keyword evidence="2" id="KW-0012">Acyltransferase</keyword>
<keyword evidence="5" id="KW-1185">Reference proteome</keyword>
<evidence type="ECO:0000256" key="2">
    <source>
        <dbReference type="ARBA" id="ARBA00023315"/>
    </source>
</evidence>
<dbReference type="Proteomes" id="UP001211907">
    <property type="component" value="Unassembled WGS sequence"/>
</dbReference>
<dbReference type="Pfam" id="PF00583">
    <property type="entry name" value="Acetyltransf_1"/>
    <property type="match status" value="1"/>
</dbReference>
<protein>
    <recommendedName>
        <fullName evidence="3">N-acetyltransferase domain-containing protein</fullName>
    </recommendedName>
</protein>
<evidence type="ECO:0000256" key="1">
    <source>
        <dbReference type="ARBA" id="ARBA00022679"/>
    </source>
</evidence>
<dbReference type="CDD" id="cd04301">
    <property type="entry name" value="NAT_SF"/>
    <property type="match status" value="1"/>
</dbReference>
<name>A0AAD5SRN5_9FUNG</name>
<feature type="domain" description="N-acetyltransferase" evidence="3">
    <location>
        <begin position="1"/>
        <end position="153"/>
    </location>
</feature>
<dbReference type="GO" id="GO:0016747">
    <property type="term" value="F:acyltransferase activity, transferring groups other than amino-acyl groups"/>
    <property type="evidence" value="ECO:0007669"/>
    <property type="project" value="InterPro"/>
</dbReference>
<gene>
    <name evidence="4" type="ORF">HK100_007455</name>
</gene>
<evidence type="ECO:0000259" key="3">
    <source>
        <dbReference type="PROSITE" id="PS51186"/>
    </source>
</evidence>
<dbReference type="AlphaFoldDB" id="A0AAD5SRN5"/>
<feature type="non-terminal residue" evidence="4">
    <location>
        <position position="153"/>
    </location>
</feature>
<organism evidence="4 5">
    <name type="scientific">Physocladia obscura</name>
    <dbReference type="NCBI Taxonomy" id="109957"/>
    <lineage>
        <taxon>Eukaryota</taxon>
        <taxon>Fungi</taxon>
        <taxon>Fungi incertae sedis</taxon>
        <taxon>Chytridiomycota</taxon>
        <taxon>Chytridiomycota incertae sedis</taxon>
        <taxon>Chytridiomycetes</taxon>
        <taxon>Chytridiales</taxon>
        <taxon>Chytriomycetaceae</taxon>
        <taxon>Physocladia</taxon>
    </lineage>
</organism>
<evidence type="ECO:0000313" key="5">
    <source>
        <dbReference type="Proteomes" id="UP001211907"/>
    </source>
</evidence>
<dbReference type="Gene3D" id="3.40.630.30">
    <property type="match status" value="1"/>
</dbReference>
<dbReference type="InterPro" id="IPR050680">
    <property type="entry name" value="YpeA/RimI_acetyltransf"/>
</dbReference>
<comment type="caution">
    <text evidence="4">The sequence shown here is derived from an EMBL/GenBank/DDBJ whole genome shotgun (WGS) entry which is preliminary data.</text>
</comment>
<dbReference type="InterPro" id="IPR000182">
    <property type="entry name" value="GNAT_dom"/>
</dbReference>
<dbReference type="PANTHER" id="PTHR43420">
    <property type="entry name" value="ACETYLTRANSFERASE"/>
    <property type="match status" value="1"/>
</dbReference>
<evidence type="ECO:0000313" key="4">
    <source>
        <dbReference type="EMBL" id="KAJ3090410.1"/>
    </source>
</evidence>
<dbReference type="InterPro" id="IPR016181">
    <property type="entry name" value="Acyl_CoA_acyltransferase"/>
</dbReference>